<name>A0ABR8LIP0_9ACTN</name>
<accession>A0ABR8LIP0</accession>
<evidence type="ECO:0000256" key="1">
    <source>
        <dbReference type="SAM" id="MobiDB-lite"/>
    </source>
</evidence>
<protein>
    <submittedName>
        <fullName evidence="3">Uncharacterized protein</fullName>
    </submittedName>
</protein>
<comment type="caution">
    <text evidence="3">The sequence shown here is derived from an EMBL/GenBank/DDBJ whole genome shotgun (WGS) entry which is preliminary data.</text>
</comment>
<keyword evidence="2" id="KW-0812">Transmembrane</keyword>
<evidence type="ECO:0000313" key="3">
    <source>
        <dbReference type="EMBL" id="MBD3148479.1"/>
    </source>
</evidence>
<feature type="region of interest" description="Disordered" evidence="1">
    <location>
        <begin position="73"/>
        <end position="102"/>
    </location>
</feature>
<gene>
    <name evidence="3" type="ORF">IEQ31_35665</name>
</gene>
<proteinExistence type="predicted"/>
<keyword evidence="2" id="KW-1133">Transmembrane helix</keyword>
<keyword evidence="2" id="KW-0472">Membrane</keyword>
<reference evidence="3 4" key="1">
    <citation type="submission" date="2020-09" db="EMBL/GenBank/DDBJ databases">
        <title>Actinomycete isolated from the Camponotus japonicus Mayr.</title>
        <authorList>
            <person name="Gong X."/>
        </authorList>
    </citation>
    <scope>NUCLEOTIDE SEQUENCE [LARGE SCALE GENOMIC DNA]</scope>
    <source>
        <strain evidence="3 4">2C-HV3</strain>
    </source>
</reference>
<sequence>MGNAAWGAGYHTGLEEGLAIGEEIGRAIGKAAGVKKGVAIGVAASAVVVAAVGVGLWKLGPWRLVSTHLVGREQDPAAMDSDPVAEKGVDDKQEAREGTPSE</sequence>
<dbReference type="Proteomes" id="UP000653231">
    <property type="component" value="Unassembled WGS sequence"/>
</dbReference>
<feature type="transmembrane region" description="Helical" evidence="2">
    <location>
        <begin position="38"/>
        <end position="57"/>
    </location>
</feature>
<dbReference type="EMBL" id="JACXRZ010000054">
    <property type="protein sequence ID" value="MBD3148479.1"/>
    <property type="molecule type" value="Genomic_DNA"/>
</dbReference>
<evidence type="ECO:0000256" key="2">
    <source>
        <dbReference type="SAM" id="Phobius"/>
    </source>
</evidence>
<keyword evidence="4" id="KW-1185">Reference proteome</keyword>
<feature type="compositionally biased region" description="Basic and acidic residues" evidence="1">
    <location>
        <begin position="84"/>
        <end position="102"/>
    </location>
</feature>
<organism evidence="3 4">
    <name type="scientific">Microbispora bryophytorum subsp. camponoti</name>
    <dbReference type="NCBI Taxonomy" id="1677852"/>
    <lineage>
        <taxon>Bacteria</taxon>
        <taxon>Bacillati</taxon>
        <taxon>Actinomycetota</taxon>
        <taxon>Actinomycetes</taxon>
        <taxon>Streptosporangiales</taxon>
        <taxon>Streptosporangiaceae</taxon>
        <taxon>Microbispora</taxon>
    </lineage>
</organism>
<evidence type="ECO:0000313" key="4">
    <source>
        <dbReference type="Proteomes" id="UP000653231"/>
    </source>
</evidence>
<dbReference type="RefSeq" id="WP_191055570.1">
    <property type="nucleotide sequence ID" value="NZ_JACXRZ010000054.1"/>
</dbReference>